<gene>
    <name evidence="5" type="ORF">Clacol_008570</name>
</gene>
<proteinExistence type="inferred from homology"/>
<dbReference type="GO" id="GO:0003723">
    <property type="term" value="F:RNA binding"/>
    <property type="evidence" value="ECO:0007669"/>
    <property type="project" value="TreeGrafter"/>
</dbReference>
<reference evidence="5" key="1">
    <citation type="submission" date="2021-10" db="EMBL/GenBank/DDBJ databases">
        <title>De novo Genome Assembly of Clathrus columnatus (Basidiomycota, Fungi) Using Illumina and Nanopore Sequence Data.</title>
        <authorList>
            <person name="Ogiso-Tanaka E."/>
            <person name="Itagaki H."/>
            <person name="Hosoya T."/>
            <person name="Hosaka K."/>
        </authorList>
    </citation>
    <scope>NUCLEOTIDE SEQUENCE</scope>
    <source>
        <strain evidence="5">MO-923</strain>
    </source>
</reference>
<keyword evidence="3" id="KW-0687">Ribonucleoprotein</keyword>
<evidence type="ECO:0000259" key="4">
    <source>
        <dbReference type="Pfam" id="PF00327"/>
    </source>
</evidence>
<dbReference type="AlphaFoldDB" id="A0AAV5AN45"/>
<keyword evidence="2" id="KW-0689">Ribosomal protein</keyword>
<dbReference type="GO" id="GO:0022625">
    <property type="term" value="C:cytosolic large ribosomal subunit"/>
    <property type="evidence" value="ECO:0007669"/>
    <property type="project" value="TreeGrafter"/>
</dbReference>
<evidence type="ECO:0000313" key="5">
    <source>
        <dbReference type="EMBL" id="GJJ14306.1"/>
    </source>
</evidence>
<dbReference type="GO" id="GO:0003735">
    <property type="term" value="F:structural constituent of ribosome"/>
    <property type="evidence" value="ECO:0007669"/>
    <property type="project" value="TreeGrafter"/>
</dbReference>
<evidence type="ECO:0000256" key="2">
    <source>
        <dbReference type="ARBA" id="ARBA00022980"/>
    </source>
</evidence>
<protein>
    <recommendedName>
        <fullName evidence="4">Large ribosomal subunit protein uL30-like ferredoxin-like fold domain-containing protein</fullName>
    </recommendedName>
</protein>
<dbReference type="Pfam" id="PF00327">
    <property type="entry name" value="Ribosomal_L30"/>
    <property type="match status" value="1"/>
</dbReference>
<dbReference type="Proteomes" id="UP001050691">
    <property type="component" value="Unassembled WGS sequence"/>
</dbReference>
<keyword evidence="6" id="KW-1185">Reference proteome</keyword>
<evidence type="ECO:0000256" key="1">
    <source>
        <dbReference type="ARBA" id="ARBA00007594"/>
    </source>
</evidence>
<dbReference type="EMBL" id="BPWL01000009">
    <property type="protein sequence ID" value="GJJ14306.1"/>
    <property type="molecule type" value="Genomic_DNA"/>
</dbReference>
<evidence type="ECO:0000313" key="6">
    <source>
        <dbReference type="Proteomes" id="UP001050691"/>
    </source>
</evidence>
<sequence length="292" mass="33551">MPLNPPQSIDSIYWDNIKQSVSDNSKTEAKTEQKKGTGLVHRLKYRPRASSGRGEDTSDHLILRLKVWFSFQKLLTPKVIAVLGPCVSQRKESLGESKRCRISARTLRPGSETLLKKRKQRGEKATAARTARKLRALSVKRKLLFRRVGSYVKEYRIKDIIQMERAARPAIFPLNPKFFSLFVSGGIINEISPKPRKILQILRLLQINNGVFVKATKPTLQMLRLVEPYATYNIQTGMSKTASNFLWPFKLFNPTGEWRTRKFKHYIEGGDQGNREDNINKLIRQMFSCTDS</sequence>
<organism evidence="5 6">
    <name type="scientific">Clathrus columnatus</name>
    <dbReference type="NCBI Taxonomy" id="1419009"/>
    <lineage>
        <taxon>Eukaryota</taxon>
        <taxon>Fungi</taxon>
        <taxon>Dikarya</taxon>
        <taxon>Basidiomycota</taxon>
        <taxon>Agaricomycotina</taxon>
        <taxon>Agaricomycetes</taxon>
        <taxon>Phallomycetidae</taxon>
        <taxon>Phallales</taxon>
        <taxon>Clathraceae</taxon>
        <taxon>Clathrus</taxon>
    </lineage>
</organism>
<dbReference type="Gene3D" id="3.30.1390.20">
    <property type="entry name" value="Ribosomal protein L30, ferredoxin-like fold domain"/>
    <property type="match status" value="1"/>
</dbReference>
<dbReference type="PANTHER" id="PTHR11524:SF16">
    <property type="entry name" value="LARGE RIBOSOMAL SUBUNIT PROTEIN UL30"/>
    <property type="match status" value="1"/>
</dbReference>
<dbReference type="InterPro" id="IPR039699">
    <property type="entry name" value="Ribosomal_uL30"/>
</dbReference>
<dbReference type="SUPFAM" id="SSF55129">
    <property type="entry name" value="Ribosomal protein L30p/L7e"/>
    <property type="match status" value="1"/>
</dbReference>
<comment type="caution">
    <text evidence="5">The sequence shown here is derived from an EMBL/GenBank/DDBJ whole genome shotgun (WGS) entry which is preliminary data.</text>
</comment>
<dbReference type="InterPro" id="IPR016082">
    <property type="entry name" value="Ribosomal_uL30_ferredoxin-like"/>
</dbReference>
<feature type="domain" description="Large ribosomal subunit protein uL30-like ferredoxin-like fold" evidence="4">
    <location>
        <begin position="188"/>
        <end position="229"/>
    </location>
</feature>
<dbReference type="PANTHER" id="PTHR11524">
    <property type="entry name" value="60S RIBOSOMAL PROTEIN L7"/>
    <property type="match status" value="1"/>
</dbReference>
<dbReference type="InterPro" id="IPR036919">
    <property type="entry name" value="Ribo_uL30_ferredoxin-like_sf"/>
</dbReference>
<evidence type="ECO:0000256" key="3">
    <source>
        <dbReference type="ARBA" id="ARBA00023274"/>
    </source>
</evidence>
<name>A0AAV5AN45_9AGAM</name>
<dbReference type="GO" id="GO:0000463">
    <property type="term" value="P:maturation of LSU-rRNA from tricistronic rRNA transcript (SSU-rRNA, 5.8S rRNA, LSU-rRNA)"/>
    <property type="evidence" value="ECO:0007669"/>
    <property type="project" value="TreeGrafter"/>
</dbReference>
<dbReference type="FunFam" id="3.30.1390.20:FF:000004">
    <property type="entry name" value="60S ribosomal protein L7"/>
    <property type="match status" value="1"/>
</dbReference>
<comment type="similarity">
    <text evidence="1">Belongs to the universal ribosomal protein uL30 family.</text>
</comment>
<accession>A0AAV5AN45</accession>